<feature type="transmembrane region" description="Helical" evidence="1">
    <location>
        <begin position="117"/>
        <end position="137"/>
    </location>
</feature>
<evidence type="ECO:0000313" key="3">
    <source>
        <dbReference type="Proteomes" id="UP000293852"/>
    </source>
</evidence>
<name>A0A4Q7M823_9MICO</name>
<dbReference type="Proteomes" id="UP000293852">
    <property type="component" value="Unassembled WGS sequence"/>
</dbReference>
<dbReference type="RefSeq" id="WP_130416650.1">
    <property type="nucleotide sequence ID" value="NZ_SGWX01000001.1"/>
</dbReference>
<proteinExistence type="predicted"/>
<keyword evidence="3" id="KW-1185">Reference proteome</keyword>
<feature type="transmembrane region" description="Helical" evidence="1">
    <location>
        <begin position="189"/>
        <end position="208"/>
    </location>
</feature>
<dbReference type="AlphaFoldDB" id="A0A4Q7M823"/>
<reference evidence="2 3" key="1">
    <citation type="submission" date="2019-02" db="EMBL/GenBank/DDBJ databases">
        <title>Sequencing the genomes of 1000 actinobacteria strains.</title>
        <authorList>
            <person name="Klenk H.-P."/>
        </authorList>
    </citation>
    <scope>NUCLEOTIDE SEQUENCE [LARGE SCALE GENOMIC DNA]</scope>
    <source>
        <strain evidence="2 3">DSM 16932</strain>
    </source>
</reference>
<keyword evidence="1" id="KW-0812">Transmembrane</keyword>
<keyword evidence="1" id="KW-0472">Membrane</keyword>
<dbReference type="OrthoDB" id="3822725at2"/>
<feature type="transmembrane region" description="Helical" evidence="1">
    <location>
        <begin position="41"/>
        <end position="60"/>
    </location>
</feature>
<evidence type="ECO:0000313" key="2">
    <source>
        <dbReference type="EMBL" id="RZS63267.1"/>
    </source>
</evidence>
<sequence length="264" mass="27629">MSAAVIERGAERDARAIGPTPFARLLRMEWRKQVDTRASRWLLALTACAVLVVLVVLGFVDGGRHSFEQLAQGALQPLGILAPVIAILSVTAEWSQRTALVTFALEPRRARVIVAKTLAALGVAALAVAGAVALAAVEHLALIGLRDVEPRWSVDLGALGGTALAVLVLGVLCGVGFGLLLLNTPGAIVAYFVAPIVIALLGTFVPALKDAQPWFDMATASTPLVVGAMTGQAWLHLASTTAIWVVAPFVVGLVRVLRSEIRSA</sequence>
<accession>A0A4Q7M823</accession>
<feature type="transmembrane region" description="Helical" evidence="1">
    <location>
        <begin position="157"/>
        <end position="182"/>
    </location>
</feature>
<evidence type="ECO:0000256" key="1">
    <source>
        <dbReference type="SAM" id="Phobius"/>
    </source>
</evidence>
<gene>
    <name evidence="2" type="ORF">EV386_3630</name>
</gene>
<organism evidence="2 3">
    <name type="scientific">Xylanimonas ulmi</name>
    <dbReference type="NCBI Taxonomy" id="228973"/>
    <lineage>
        <taxon>Bacteria</taxon>
        <taxon>Bacillati</taxon>
        <taxon>Actinomycetota</taxon>
        <taxon>Actinomycetes</taxon>
        <taxon>Micrococcales</taxon>
        <taxon>Promicromonosporaceae</taxon>
        <taxon>Xylanimonas</taxon>
    </lineage>
</organism>
<keyword evidence="1" id="KW-1133">Transmembrane helix</keyword>
<dbReference type="EMBL" id="SGWX01000001">
    <property type="protein sequence ID" value="RZS63267.1"/>
    <property type="molecule type" value="Genomic_DNA"/>
</dbReference>
<evidence type="ECO:0008006" key="4">
    <source>
        <dbReference type="Google" id="ProtNLM"/>
    </source>
</evidence>
<feature type="transmembrane region" description="Helical" evidence="1">
    <location>
        <begin position="80"/>
        <end position="105"/>
    </location>
</feature>
<protein>
    <recommendedName>
        <fullName evidence="4">ABC-2 family transporter</fullName>
    </recommendedName>
</protein>
<comment type="caution">
    <text evidence="2">The sequence shown here is derived from an EMBL/GenBank/DDBJ whole genome shotgun (WGS) entry which is preliminary data.</text>
</comment>
<feature type="transmembrane region" description="Helical" evidence="1">
    <location>
        <begin position="233"/>
        <end position="257"/>
    </location>
</feature>